<protein>
    <recommendedName>
        <fullName evidence="12">Ankyrin repeat protein</fullName>
    </recommendedName>
</protein>
<dbReference type="InterPro" id="IPR002523">
    <property type="entry name" value="MgTranspt_CorA/ZnTranspt_ZntB"/>
</dbReference>
<gene>
    <name evidence="10" type="ORF">ACHE_31204A</name>
</gene>
<dbReference type="PROSITE" id="PS50088">
    <property type="entry name" value="ANK_REPEAT"/>
    <property type="match status" value="4"/>
</dbReference>
<dbReference type="InterPro" id="IPR036770">
    <property type="entry name" value="Ankyrin_rpt-contain_sf"/>
</dbReference>
<evidence type="ECO:0000256" key="1">
    <source>
        <dbReference type="ARBA" id="ARBA00004141"/>
    </source>
</evidence>
<dbReference type="SUPFAM" id="SSF48403">
    <property type="entry name" value="Ankyrin repeat"/>
    <property type="match status" value="1"/>
</dbReference>
<dbReference type="Pfam" id="PF01544">
    <property type="entry name" value="CorA"/>
    <property type="match status" value="1"/>
</dbReference>
<reference evidence="10" key="1">
    <citation type="submission" date="2021-01" db="EMBL/GenBank/DDBJ databases">
        <authorList>
            <consortium name="Aspergillus chevalieri M1 genome sequencing consortium"/>
            <person name="Kazuki M."/>
            <person name="Futagami T."/>
        </authorList>
    </citation>
    <scope>NUCLEOTIDE SEQUENCE</scope>
    <source>
        <strain evidence="10">M1</strain>
    </source>
</reference>
<dbReference type="GeneID" id="66981576"/>
<feature type="repeat" description="ANK" evidence="7">
    <location>
        <begin position="138"/>
        <end position="170"/>
    </location>
</feature>
<evidence type="ECO:0000256" key="8">
    <source>
        <dbReference type="SAM" id="MobiDB-lite"/>
    </source>
</evidence>
<dbReference type="RefSeq" id="XP_043135739.1">
    <property type="nucleotide sequence ID" value="XM_043277907.1"/>
</dbReference>
<keyword evidence="3" id="KW-0677">Repeat</keyword>
<feature type="compositionally biased region" description="Acidic residues" evidence="8">
    <location>
        <begin position="805"/>
        <end position="820"/>
    </location>
</feature>
<evidence type="ECO:0000256" key="2">
    <source>
        <dbReference type="ARBA" id="ARBA00022692"/>
    </source>
</evidence>
<dbReference type="SMART" id="SM00248">
    <property type="entry name" value="ANK"/>
    <property type="match status" value="10"/>
</dbReference>
<evidence type="ECO:0000313" key="10">
    <source>
        <dbReference type="EMBL" id="BCR87217.1"/>
    </source>
</evidence>
<evidence type="ECO:0008006" key="12">
    <source>
        <dbReference type="Google" id="ProtNLM"/>
    </source>
</evidence>
<keyword evidence="4 9" id="KW-1133">Transmembrane helix</keyword>
<proteinExistence type="predicted"/>
<dbReference type="Proteomes" id="UP000637239">
    <property type="component" value="Chromosome 3"/>
</dbReference>
<comment type="subcellular location">
    <subcellularLocation>
        <location evidence="1">Membrane</location>
        <topology evidence="1">Multi-pass membrane protein</topology>
    </subcellularLocation>
</comment>
<evidence type="ECO:0000256" key="9">
    <source>
        <dbReference type="SAM" id="Phobius"/>
    </source>
</evidence>
<feature type="repeat" description="ANK" evidence="7">
    <location>
        <begin position="350"/>
        <end position="382"/>
    </location>
</feature>
<feature type="repeat" description="ANK" evidence="7">
    <location>
        <begin position="71"/>
        <end position="103"/>
    </location>
</feature>
<feature type="compositionally biased region" description="Basic and acidic residues" evidence="8">
    <location>
        <begin position="1310"/>
        <end position="1331"/>
    </location>
</feature>
<evidence type="ECO:0000256" key="6">
    <source>
        <dbReference type="ARBA" id="ARBA00023136"/>
    </source>
</evidence>
<dbReference type="GO" id="GO:0046873">
    <property type="term" value="F:metal ion transmembrane transporter activity"/>
    <property type="evidence" value="ECO:0007669"/>
    <property type="project" value="InterPro"/>
</dbReference>
<keyword evidence="11" id="KW-1185">Reference proteome</keyword>
<dbReference type="Gene3D" id="1.25.40.20">
    <property type="entry name" value="Ankyrin repeat-containing domain"/>
    <property type="match status" value="3"/>
</dbReference>
<dbReference type="GO" id="GO:0016020">
    <property type="term" value="C:membrane"/>
    <property type="evidence" value="ECO:0007669"/>
    <property type="project" value="UniProtKB-SubCell"/>
</dbReference>
<feature type="transmembrane region" description="Helical" evidence="9">
    <location>
        <begin position="1197"/>
        <end position="1221"/>
    </location>
</feature>
<dbReference type="InterPro" id="IPR002110">
    <property type="entry name" value="Ankyrin_rpt"/>
</dbReference>
<evidence type="ECO:0000256" key="4">
    <source>
        <dbReference type="ARBA" id="ARBA00022989"/>
    </source>
</evidence>
<dbReference type="KEGG" id="ache:ACHE_31204A"/>
<keyword evidence="5 7" id="KW-0040">ANK repeat</keyword>
<dbReference type="SUPFAM" id="SSF144083">
    <property type="entry name" value="Magnesium transport protein CorA, transmembrane region"/>
    <property type="match status" value="1"/>
</dbReference>
<evidence type="ECO:0000256" key="5">
    <source>
        <dbReference type="ARBA" id="ARBA00023043"/>
    </source>
</evidence>
<feature type="region of interest" description="Disordered" evidence="8">
    <location>
        <begin position="795"/>
        <end position="833"/>
    </location>
</feature>
<feature type="region of interest" description="Disordered" evidence="8">
    <location>
        <begin position="1297"/>
        <end position="1331"/>
    </location>
</feature>
<dbReference type="EMBL" id="AP024418">
    <property type="protein sequence ID" value="BCR87217.1"/>
    <property type="molecule type" value="Genomic_DNA"/>
</dbReference>
<keyword evidence="6 9" id="KW-0472">Membrane</keyword>
<dbReference type="InterPro" id="IPR045863">
    <property type="entry name" value="CorA_TM1_TM2"/>
</dbReference>
<reference evidence="10" key="2">
    <citation type="submission" date="2021-02" db="EMBL/GenBank/DDBJ databases">
        <title>Aspergillus chevalieri M1 genome sequence.</title>
        <authorList>
            <person name="Kadooka C."/>
            <person name="Mori K."/>
            <person name="Futagami T."/>
        </authorList>
    </citation>
    <scope>NUCLEOTIDE SEQUENCE</scope>
    <source>
        <strain evidence="10">M1</strain>
    </source>
</reference>
<dbReference type="Pfam" id="PF12796">
    <property type="entry name" value="Ank_2"/>
    <property type="match status" value="4"/>
</dbReference>
<evidence type="ECO:0000313" key="11">
    <source>
        <dbReference type="Proteomes" id="UP000637239"/>
    </source>
</evidence>
<feature type="compositionally biased region" description="Low complexity" evidence="8">
    <location>
        <begin position="10"/>
        <end position="20"/>
    </location>
</feature>
<feature type="repeat" description="ANK" evidence="7">
    <location>
        <begin position="105"/>
        <end position="137"/>
    </location>
</feature>
<evidence type="ECO:0000256" key="3">
    <source>
        <dbReference type="ARBA" id="ARBA00022737"/>
    </source>
</evidence>
<accession>A0A7R7VMJ5</accession>
<feature type="region of interest" description="Disordered" evidence="8">
    <location>
        <begin position="1"/>
        <end position="26"/>
    </location>
</feature>
<sequence>MDSSNDSDSESVQSSQSSQSVGERNVNLRSALPEAIKRGSVKDVRRLLKQRGAVRIRFKHHFDRYLNKPDSETTPLMLAAGLGHIDIVDLLLDHGASVDDVTSLDSSAPIHLAALHGQSGVVKLLLDAGAPINDRNADGWTPLELACKWGHLETAKSLISRGADPNRADTNGWNSLSYAARYGQPHITRYLLDLETDIEENGTVVHKKLVNRNETADKNKYTPLIGAIHYSHIDCVKLLLADSDVDVTIQDSDAETALCMAARKGYISIMLQILGMKVYLPDDPVSGTSCIASSSEHYYVERTLLRRHGQAMRTPEEQARTMYWAVANGCLQLTKSCLQHQPNLAKWSRMGATWLHVAAKYGRHQLLELFAAQGLDICAMASQSMTPLHLAAQGGHRVAVKCILQILRRRPKKAKEPPAGVSSFPVPELVQFILQPNDDGESSLTLSGKSSTRGGSDILWGEIEKFAESERNFVESLPIGLEDLLELAAQFERPGKERMLKMLLQQTTSKRFSEESKHWTALHWAVASSRAVIVWWLLSNGAHLRSEEIQTALQIVEKKASYGYGSSEVDLLMTDLLRNPPTISARAVNGDDYHLPELPTFSDDLEEVLDHDGIVVDFYCHDKKSDFKIKRRSLRAIIYEEGPSGVMESVGSYDCSNLEGLKDQLETIRQTQYSGKTTFIEPVTRTLDFKPHSAEIHTTGQESFETSSSHKPTLPFAPAERQHGFRWIHIPAHDIKLAEDLITRIIRDSGKKKRQHASLVDLLKQTSVEVAAGGGKRYIKPQCVRGQFDDDVWTSNKSGVSQDAIGEDDNDDDKYDDTNESTDANTYFERSSEEGSAGKQSVALYMPFLTLVNVPGVTTGIDVNESTRQYLKSYAPSQRSHENCSSKIPYGRMTLDQYYYTTIPDSTERDHDQVLSRYLAWQEFRYFKDHGMKLTEVHEQSGKSIKIFAVDQLWLWIVDESTIITATTSDFEDFVDIVFDTLVSADAKGDSPRAQSVHSMMECILKIVTGPRMQSVSVMGKEKLKQPMEVFRESIRHVADVETEMSRNFVNSVARGHFNILPKREMGKEFRLLYEIKDIREELNMLSSLTETQNRVWRQARLPKYPHFQTPHQASLEIKEVVREAESAQDAINTLLELRQKHAGNQDAEFGRQQANTTMVFTIVTIIFLPLSFLTSLFALDVSAFPHESGDVKYKSAWIFPIIFGCTAAFSIPSIIVAFNINDLILVPYYRWRSSTQPDSNRIMGADTVRQLTEEADISSIWSDAVKEYKSSMSRPKLGIMFILWLLWRPSRHRRRRTTNDCETGGGGKVGDESHLRSGDEKDSRRSDIGN</sequence>
<organism evidence="10 11">
    <name type="scientific">Aspergillus chevalieri</name>
    <name type="common">Eurotium chevalieri</name>
    <dbReference type="NCBI Taxonomy" id="182096"/>
    <lineage>
        <taxon>Eukaryota</taxon>
        <taxon>Fungi</taxon>
        <taxon>Dikarya</taxon>
        <taxon>Ascomycota</taxon>
        <taxon>Pezizomycotina</taxon>
        <taxon>Eurotiomycetes</taxon>
        <taxon>Eurotiomycetidae</taxon>
        <taxon>Eurotiales</taxon>
        <taxon>Aspergillaceae</taxon>
        <taxon>Aspergillus</taxon>
        <taxon>Aspergillus subgen. Aspergillus</taxon>
    </lineage>
</organism>
<dbReference type="Gene3D" id="1.20.58.340">
    <property type="entry name" value="Magnesium transport protein CorA, transmembrane region"/>
    <property type="match status" value="1"/>
</dbReference>
<evidence type="ECO:0000256" key="7">
    <source>
        <dbReference type="PROSITE-ProRule" id="PRU00023"/>
    </source>
</evidence>
<keyword evidence="2 9" id="KW-0812">Transmembrane</keyword>
<dbReference type="PANTHER" id="PTHR24171">
    <property type="entry name" value="ANKYRIN REPEAT DOMAIN-CONTAINING PROTEIN 39-RELATED"/>
    <property type="match status" value="1"/>
</dbReference>
<feature type="transmembrane region" description="Helical" evidence="9">
    <location>
        <begin position="1159"/>
        <end position="1185"/>
    </location>
</feature>
<name>A0A7R7VMJ5_ASPCH</name>
<dbReference type="PROSITE" id="PS50297">
    <property type="entry name" value="ANK_REP_REGION"/>
    <property type="match status" value="4"/>
</dbReference>
<feature type="transmembrane region" description="Helical" evidence="9">
    <location>
        <begin position="1272"/>
        <end position="1288"/>
    </location>
</feature>